<keyword evidence="1" id="KW-1133">Transmembrane helix</keyword>
<protein>
    <submittedName>
        <fullName evidence="2">Uncharacterized protein</fullName>
    </submittedName>
</protein>
<dbReference type="EMBL" id="PJRS01000009">
    <property type="protein sequence ID" value="PLR28375.1"/>
    <property type="molecule type" value="Genomic_DNA"/>
</dbReference>
<keyword evidence="1" id="KW-0812">Transmembrane</keyword>
<feature type="transmembrane region" description="Helical" evidence="1">
    <location>
        <begin position="167"/>
        <end position="186"/>
    </location>
</feature>
<dbReference type="RefSeq" id="WP_101716496.1">
    <property type="nucleotide sequence ID" value="NZ_PJRS01000009.1"/>
</dbReference>
<feature type="transmembrane region" description="Helical" evidence="1">
    <location>
        <begin position="17"/>
        <end position="37"/>
    </location>
</feature>
<dbReference type="AlphaFoldDB" id="A0A2N5DQS7"/>
<dbReference type="OrthoDB" id="7566369at2"/>
<dbReference type="Proteomes" id="UP000234479">
    <property type="component" value="Unassembled WGS sequence"/>
</dbReference>
<reference evidence="2 3" key="1">
    <citation type="submission" date="2017-12" db="EMBL/GenBank/DDBJ databases">
        <title>The genome sequence of Caulobacter sp. 410.</title>
        <authorList>
            <person name="Gao J."/>
            <person name="Mao X."/>
            <person name="Sun J."/>
        </authorList>
    </citation>
    <scope>NUCLEOTIDE SEQUENCE [LARGE SCALE GENOMIC DNA]</scope>
    <source>
        <strain evidence="2 3">410</strain>
    </source>
</reference>
<organism evidence="2 3">
    <name type="scientific">Caulobacter zeae</name>
    <dbReference type="NCBI Taxonomy" id="2055137"/>
    <lineage>
        <taxon>Bacteria</taxon>
        <taxon>Pseudomonadati</taxon>
        <taxon>Pseudomonadota</taxon>
        <taxon>Alphaproteobacteria</taxon>
        <taxon>Caulobacterales</taxon>
        <taxon>Caulobacteraceae</taxon>
        <taxon>Caulobacter</taxon>
    </lineage>
</organism>
<comment type="caution">
    <text evidence="2">The sequence shown here is derived from an EMBL/GenBank/DDBJ whole genome shotgun (WGS) entry which is preliminary data.</text>
</comment>
<sequence length="224" mass="23710">MSVASNAQKLSPRARGALILMAVGAPVGFFAGRALMWLKRQGYWHGLELSTSDVVSLGLATFLVAVGLVTMVVSLSRKALGRRINGEETPRAATPAQASFYAGQGGVLVLAAGMLAAPPLAGALFVPLSPLLASAVMTGLIALFLVQTAGNISLWVRSDELMRRTMAETAAVSYGLLQGLLFLWAAGEKLSLLPPLTLWDAVNINMIAYLLISMIVAWRRGFVD</sequence>
<feature type="transmembrane region" description="Helical" evidence="1">
    <location>
        <begin position="198"/>
        <end position="218"/>
    </location>
</feature>
<feature type="transmembrane region" description="Helical" evidence="1">
    <location>
        <begin position="123"/>
        <end position="146"/>
    </location>
</feature>
<gene>
    <name evidence="2" type="ORF">SGCZBJ_02705</name>
</gene>
<name>A0A2N5DQS7_9CAUL</name>
<accession>A0A2N5DQS7</accession>
<keyword evidence="3" id="KW-1185">Reference proteome</keyword>
<evidence type="ECO:0000256" key="1">
    <source>
        <dbReference type="SAM" id="Phobius"/>
    </source>
</evidence>
<feature type="transmembrane region" description="Helical" evidence="1">
    <location>
        <begin position="57"/>
        <end position="77"/>
    </location>
</feature>
<proteinExistence type="predicted"/>
<evidence type="ECO:0000313" key="3">
    <source>
        <dbReference type="Proteomes" id="UP000234479"/>
    </source>
</evidence>
<keyword evidence="1" id="KW-0472">Membrane</keyword>
<evidence type="ECO:0000313" key="2">
    <source>
        <dbReference type="EMBL" id="PLR28375.1"/>
    </source>
</evidence>